<dbReference type="PANTHER" id="PTHR12215">
    <property type="entry name" value="PHOSPHOPANTETHEINE TRANSFERASE"/>
    <property type="match status" value="1"/>
</dbReference>
<sequence length="270" mass="30190">MNSVVEMRPSSIGHVDVWYCFTDDRRLDSRLSQYEAMLSAVELEQYQSLQHGSNGRDYLVSRALLRTVLSQYCGLAPENLSFCANDFGKPELADNQGLGLVQFNTAHTSGLTVCVVTRGNDVGVDVESHAENRGVLNMADDYFSALELQALNRTSDEQQLEFFYRYWTLKEAYIKARGEGLSIPLHDFSVLLDDQGEFNGFVGPESDRWDFRVVCKNVNYTASLAVGGSINSVAYFQSIPLSHEIERNADEAFDPLSSPMGSQRNNVVNQ</sequence>
<organism evidence="4 6">
    <name type="scientific">Zhongshania aliphaticivorans</name>
    <dbReference type="NCBI Taxonomy" id="1470434"/>
    <lineage>
        <taxon>Bacteria</taxon>
        <taxon>Pseudomonadati</taxon>
        <taxon>Pseudomonadota</taxon>
        <taxon>Gammaproteobacteria</taxon>
        <taxon>Cellvibrionales</taxon>
        <taxon>Spongiibacteraceae</taxon>
        <taxon>Zhongshania</taxon>
    </lineage>
</organism>
<dbReference type="EMBL" id="CACSIM010000002">
    <property type="protein sequence ID" value="CAA0095988.1"/>
    <property type="molecule type" value="Genomic_DNA"/>
</dbReference>
<name>A0A5S9NG39_9GAMM</name>
<dbReference type="Proteomes" id="UP000439591">
    <property type="component" value="Unassembled WGS sequence"/>
</dbReference>
<dbReference type="GO" id="GO:0008897">
    <property type="term" value="F:holo-[acyl-carrier-protein] synthase activity"/>
    <property type="evidence" value="ECO:0007669"/>
    <property type="project" value="UniProtKB-EC"/>
</dbReference>
<evidence type="ECO:0000259" key="3">
    <source>
        <dbReference type="Pfam" id="PF01648"/>
    </source>
</evidence>
<dbReference type="AlphaFoldDB" id="A0A5S9NG39"/>
<dbReference type="InterPro" id="IPR008278">
    <property type="entry name" value="4-PPantetheinyl_Trfase_dom"/>
</dbReference>
<dbReference type="OrthoDB" id="9808281at2"/>
<dbReference type="GO" id="GO:0000287">
    <property type="term" value="F:magnesium ion binding"/>
    <property type="evidence" value="ECO:0007669"/>
    <property type="project" value="InterPro"/>
</dbReference>
<proteinExistence type="inferred from homology"/>
<evidence type="ECO:0000256" key="2">
    <source>
        <dbReference type="ARBA" id="ARBA00022679"/>
    </source>
</evidence>
<dbReference type="Proteomes" id="UP000435877">
    <property type="component" value="Unassembled WGS sequence"/>
</dbReference>
<dbReference type="EC" id="2.7.8.7" evidence="4"/>
<reference evidence="6 7" key="1">
    <citation type="submission" date="2019-11" db="EMBL/GenBank/DDBJ databases">
        <authorList>
            <person name="Holert J."/>
        </authorList>
    </citation>
    <scope>NUCLEOTIDE SEQUENCE [LARGE SCALE GENOMIC DNA]</scope>
    <source>
        <strain evidence="5">BC3_2A</strain>
        <strain evidence="4">SB11_1A</strain>
    </source>
</reference>
<dbReference type="EMBL" id="CACSIK010000001">
    <property type="protein sequence ID" value="CAA0089289.1"/>
    <property type="molecule type" value="Genomic_DNA"/>
</dbReference>
<dbReference type="Pfam" id="PF01648">
    <property type="entry name" value="ACPS"/>
    <property type="match status" value="1"/>
</dbReference>
<protein>
    <submittedName>
        <fullName evidence="4">4'-phosphopantetheinyl transferase Sfp</fullName>
        <ecNumber evidence="4">2.7.8.7</ecNumber>
    </submittedName>
</protein>
<keyword evidence="6" id="KW-1185">Reference proteome</keyword>
<evidence type="ECO:0000313" key="5">
    <source>
        <dbReference type="EMBL" id="CAA0095988.1"/>
    </source>
</evidence>
<keyword evidence="2 4" id="KW-0808">Transferase</keyword>
<dbReference type="PANTHER" id="PTHR12215:SF10">
    <property type="entry name" value="L-AMINOADIPATE-SEMIALDEHYDE DEHYDROGENASE-PHOSPHOPANTETHEINYL TRANSFERASE"/>
    <property type="match status" value="1"/>
</dbReference>
<feature type="domain" description="4'-phosphopantetheinyl transferase" evidence="3">
    <location>
        <begin position="122"/>
        <end position="221"/>
    </location>
</feature>
<dbReference type="RefSeq" id="WP_159268375.1">
    <property type="nucleotide sequence ID" value="NZ_CACSIK010000001.1"/>
</dbReference>
<dbReference type="InterPro" id="IPR037143">
    <property type="entry name" value="4-PPantetheinyl_Trfase_dom_sf"/>
</dbReference>
<dbReference type="GO" id="GO:0005829">
    <property type="term" value="C:cytosol"/>
    <property type="evidence" value="ECO:0007669"/>
    <property type="project" value="TreeGrafter"/>
</dbReference>
<dbReference type="Gene3D" id="3.90.470.20">
    <property type="entry name" value="4'-phosphopantetheinyl transferase domain"/>
    <property type="match status" value="2"/>
</dbReference>
<dbReference type="GO" id="GO:0019878">
    <property type="term" value="P:lysine biosynthetic process via aminoadipic acid"/>
    <property type="evidence" value="ECO:0007669"/>
    <property type="project" value="TreeGrafter"/>
</dbReference>
<evidence type="ECO:0000313" key="4">
    <source>
        <dbReference type="EMBL" id="CAA0089289.1"/>
    </source>
</evidence>
<dbReference type="SUPFAM" id="SSF56214">
    <property type="entry name" value="4'-phosphopantetheinyl transferase"/>
    <property type="match status" value="2"/>
</dbReference>
<evidence type="ECO:0000313" key="6">
    <source>
        <dbReference type="Proteomes" id="UP000435877"/>
    </source>
</evidence>
<dbReference type="InterPro" id="IPR050559">
    <property type="entry name" value="P-Pant_transferase_sf"/>
</dbReference>
<gene>
    <name evidence="4" type="primary">sfp</name>
    <name evidence="4" type="ORF">IHBHHGIJ_01745</name>
    <name evidence="5" type="ORF">KFEGEMFD_01347</name>
</gene>
<accession>A0A5S9NG39</accession>
<evidence type="ECO:0000256" key="1">
    <source>
        <dbReference type="ARBA" id="ARBA00010990"/>
    </source>
</evidence>
<comment type="similarity">
    <text evidence="1">Belongs to the P-Pant transferase superfamily. Gsp/Sfp/HetI/AcpT family.</text>
</comment>
<evidence type="ECO:0000313" key="7">
    <source>
        <dbReference type="Proteomes" id="UP000439591"/>
    </source>
</evidence>